<reference evidence="2" key="2">
    <citation type="submission" date="2022-01" db="EMBL/GenBank/DDBJ databases">
        <authorList>
            <person name="Yamashiro T."/>
            <person name="Shiraishi A."/>
            <person name="Satake H."/>
            <person name="Nakayama K."/>
        </authorList>
    </citation>
    <scope>NUCLEOTIDE SEQUENCE</scope>
</reference>
<dbReference type="Proteomes" id="UP001151760">
    <property type="component" value="Unassembled WGS sequence"/>
</dbReference>
<sequence length="252" mass="27937">MPNPKDIPDPTTTMNMALVLMAKAFKLNYLTPTNNSQRISSNPRNRQIAQPVQIVGNQVVQDAFQNLGVQNVGNQNGLIVVSGIANQNLNGNDNVVAARAEGNANGNNDSVADCSKGRSRNPTLSGRQASTLGTQIDTAHVYDSEVHDYDNCYNNKIFNMFTQEEQYTKLLEPIPDTHQVLQNDSNVISEVSSMEQGRGIVEQHPMIVEETRAYFELLYNNLAIEVEKVNERNTNADLDTELVDIKNQGKVF</sequence>
<comment type="caution">
    <text evidence="2">The sequence shown here is derived from an EMBL/GenBank/DDBJ whole genome shotgun (WGS) entry which is preliminary data.</text>
</comment>
<evidence type="ECO:0000313" key="3">
    <source>
        <dbReference type="Proteomes" id="UP001151760"/>
    </source>
</evidence>
<name>A0ABQ5FY83_9ASTR</name>
<evidence type="ECO:0000313" key="2">
    <source>
        <dbReference type="EMBL" id="GJT68261.1"/>
    </source>
</evidence>
<gene>
    <name evidence="2" type="ORF">Tco_1019741</name>
</gene>
<proteinExistence type="predicted"/>
<organism evidence="2 3">
    <name type="scientific">Tanacetum coccineum</name>
    <dbReference type="NCBI Taxonomy" id="301880"/>
    <lineage>
        <taxon>Eukaryota</taxon>
        <taxon>Viridiplantae</taxon>
        <taxon>Streptophyta</taxon>
        <taxon>Embryophyta</taxon>
        <taxon>Tracheophyta</taxon>
        <taxon>Spermatophyta</taxon>
        <taxon>Magnoliopsida</taxon>
        <taxon>eudicotyledons</taxon>
        <taxon>Gunneridae</taxon>
        <taxon>Pentapetalae</taxon>
        <taxon>asterids</taxon>
        <taxon>campanulids</taxon>
        <taxon>Asterales</taxon>
        <taxon>Asteraceae</taxon>
        <taxon>Asteroideae</taxon>
        <taxon>Anthemideae</taxon>
        <taxon>Anthemidinae</taxon>
        <taxon>Tanacetum</taxon>
    </lineage>
</organism>
<accession>A0ABQ5FY83</accession>
<protein>
    <recommendedName>
        <fullName evidence="4">Gag-Pol polyprotein</fullName>
    </recommendedName>
</protein>
<keyword evidence="3" id="KW-1185">Reference proteome</keyword>
<reference evidence="2" key="1">
    <citation type="journal article" date="2022" name="Int. J. Mol. Sci.">
        <title>Draft Genome of Tanacetum Coccineum: Genomic Comparison of Closely Related Tanacetum-Family Plants.</title>
        <authorList>
            <person name="Yamashiro T."/>
            <person name="Shiraishi A."/>
            <person name="Nakayama K."/>
            <person name="Satake H."/>
        </authorList>
    </citation>
    <scope>NUCLEOTIDE SEQUENCE</scope>
</reference>
<evidence type="ECO:0000256" key="1">
    <source>
        <dbReference type="SAM" id="MobiDB-lite"/>
    </source>
</evidence>
<dbReference type="EMBL" id="BQNB010017882">
    <property type="protein sequence ID" value="GJT68261.1"/>
    <property type="molecule type" value="Genomic_DNA"/>
</dbReference>
<evidence type="ECO:0008006" key="4">
    <source>
        <dbReference type="Google" id="ProtNLM"/>
    </source>
</evidence>
<feature type="compositionally biased region" description="Polar residues" evidence="1">
    <location>
        <begin position="120"/>
        <end position="130"/>
    </location>
</feature>
<feature type="region of interest" description="Disordered" evidence="1">
    <location>
        <begin position="101"/>
        <end position="130"/>
    </location>
</feature>